<feature type="non-terminal residue" evidence="1">
    <location>
        <position position="1"/>
    </location>
</feature>
<protein>
    <submittedName>
        <fullName evidence="1">Uncharacterized protein</fullName>
    </submittedName>
</protein>
<sequence>WRWLLDREDSPWYPSLRLFRQKKPHDWVDVVERVRVALAAEIRRRREK</sequence>
<reference evidence="1" key="1">
    <citation type="submission" date="2013-08" db="EMBL/GenBank/DDBJ databases">
        <authorList>
            <person name="Mendez C."/>
            <person name="Richter M."/>
            <person name="Ferrer M."/>
            <person name="Sanchez J."/>
        </authorList>
    </citation>
    <scope>NUCLEOTIDE SEQUENCE</scope>
</reference>
<proteinExistence type="predicted"/>
<gene>
    <name evidence="1" type="ORF">B2A_13779</name>
</gene>
<name>T0ZN78_9ZZZZ</name>
<accession>T0ZN78</accession>
<dbReference type="EMBL" id="AUZZ01009988">
    <property type="protein sequence ID" value="EQD31250.1"/>
    <property type="molecule type" value="Genomic_DNA"/>
</dbReference>
<comment type="caution">
    <text evidence="1">The sequence shown here is derived from an EMBL/GenBank/DDBJ whole genome shotgun (WGS) entry which is preliminary data.</text>
</comment>
<organism evidence="1">
    <name type="scientific">mine drainage metagenome</name>
    <dbReference type="NCBI Taxonomy" id="410659"/>
    <lineage>
        <taxon>unclassified sequences</taxon>
        <taxon>metagenomes</taxon>
        <taxon>ecological metagenomes</taxon>
    </lineage>
</organism>
<reference evidence="1" key="2">
    <citation type="journal article" date="2014" name="ISME J.">
        <title>Microbial stratification in low pH oxic and suboxic macroscopic growths along an acid mine drainage.</title>
        <authorList>
            <person name="Mendez-Garcia C."/>
            <person name="Mesa V."/>
            <person name="Sprenger R.R."/>
            <person name="Richter M."/>
            <person name="Diez M.S."/>
            <person name="Solano J."/>
            <person name="Bargiela R."/>
            <person name="Golyshina O.V."/>
            <person name="Manteca A."/>
            <person name="Ramos J.L."/>
            <person name="Gallego J.R."/>
            <person name="Llorente I."/>
            <person name="Martins Dos Santos V.A."/>
            <person name="Jensen O.N."/>
            <person name="Pelaez A.I."/>
            <person name="Sanchez J."/>
            <person name="Ferrer M."/>
        </authorList>
    </citation>
    <scope>NUCLEOTIDE SEQUENCE</scope>
</reference>
<dbReference type="AlphaFoldDB" id="T0ZN78"/>
<evidence type="ECO:0000313" key="1">
    <source>
        <dbReference type="EMBL" id="EQD31250.1"/>
    </source>
</evidence>